<sequence length="357" mass="36962">MQDGVDPRSEMDDRTVEPVVRMPSAGLSATAIAIICVVLGIGLFLILDGNRRRNAQASAKAPPTEAMLVAPQPLAVPLPMLEPVQAVVMPDSAASPTPPVPPVVERSQPMASGPVYMPPMPPMQTETSPPARARAQGSDSPLIIDLASGDGLGNAAAASGAAGDDQAVRASVIRNRANLVPQGSMISAVLETPIDSRRPGLVRAIVSRDARGFDGTRVLIPRGSRLIGEAAGDSKPGQRRVLVTWNRLIRPDGVAIRIGSPAADVLGGAGIRGKVNNHFIERFGNAVLQSALTIGVNIASQPKSNSVIVGLPGQIGATGQNFLPNVDPSPTIKVASGAEISVFVARDLDFSGTGLRR</sequence>
<keyword evidence="4 6" id="KW-1133">Transmembrane helix</keyword>
<evidence type="ECO:0000256" key="1">
    <source>
        <dbReference type="ARBA" id="ARBA00004167"/>
    </source>
</evidence>
<evidence type="ECO:0000256" key="3">
    <source>
        <dbReference type="ARBA" id="ARBA00022692"/>
    </source>
</evidence>
<comment type="subcellular location">
    <subcellularLocation>
        <location evidence="1">Membrane</location>
        <topology evidence="1">Single-pass membrane protein</topology>
    </subcellularLocation>
</comment>
<keyword evidence="8" id="KW-1185">Reference proteome</keyword>
<reference evidence="7" key="1">
    <citation type="submission" date="2018-07" db="EMBL/GenBank/DDBJ databases">
        <title>Complete genome sequence of Sphingomonas bisphenolicum strain AO1, a bisphenol A degradative bacterium isolated from Japanese farm field.</title>
        <authorList>
            <person name="Murakami M."/>
            <person name="Koh M."/>
            <person name="Koba S."/>
            <person name="Matsumura Y."/>
        </authorList>
    </citation>
    <scope>NUCLEOTIDE SEQUENCE</scope>
    <source>
        <strain evidence="7">AO1</strain>
    </source>
</reference>
<comment type="similarity">
    <text evidence="2">Belongs to the TrbI/VirB10 family.</text>
</comment>
<keyword evidence="3 6" id="KW-0812">Transmembrane</keyword>
<dbReference type="Pfam" id="PF03743">
    <property type="entry name" value="TrbI"/>
    <property type="match status" value="1"/>
</dbReference>
<name>A0ABM7FZK8_9SPHN</name>
<dbReference type="CDD" id="cd16429">
    <property type="entry name" value="VirB10"/>
    <property type="match status" value="1"/>
</dbReference>
<dbReference type="InterPro" id="IPR005498">
    <property type="entry name" value="T4SS_VirB10/TraB/TrbI"/>
</dbReference>
<evidence type="ECO:0000256" key="5">
    <source>
        <dbReference type="ARBA" id="ARBA00023136"/>
    </source>
</evidence>
<accession>A0ABM7FZK8</accession>
<dbReference type="EMBL" id="AP018817">
    <property type="protein sequence ID" value="BBF68405.1"/>
    <property type="molecule type" value="Genomic_DNA"/>
</dbReference>
<organism evidence="7 8">
    <name type="scientific">Sphingomonas bisphenolicum</name>
    <dbReference type="NCBI Taxonomy" id="296544"/>
    <lineage>
        <taxon>Bacteria</taxon>
        <taxon>Pseudomonadati</taxon>
        <taxon>Pseudomonadota</taxon>
        <taxon>Alphaproteobacteria</taxon>
        <taxon>Sphingomonadales</taxon>
        <taxon>Sphingomonadaceae</taxon>
        <taxon>Sphingomonas</taxon>
    </lineage>
</organism>
<dbReference type="Proteomes" id="UP001059971">
    <property type="component" value="Chromosome 1"/>
</dbReference>
<evidence type="ECO:0000313" key="7">
    <source>
        <dbReference type="EMBL" id="BBF68405.1"/>
    </source>
</evidence>
<dbReference type="RefSeq" id="WP_261935853.1">
    <property type="nucleotide sequence ID" value="NZ_AP018817.1"/>
</dbReference>
<evidence type="ECO:0000256" key="4">
    <source>
        <dbReference type="ARBA" id="ARBA00022989"/>
    </source>
</evidence>
<evidence type="ECO:0000256" key="2">
    <source>
        <dbReference type="ARBA" id="ARBA00010265"/>
    </source>
</evidence>
<protein>
    <submittedName>
        <fullName evidence="7">Type VI secretion protein</fullName>
    </submittedName>
</protein>
<proteinExistence type="inferred from homology"/>
<dbReference type="Gene3D" id="2.40.128.260">
    <property type="entry name" value="Type IV secretion system, VirB10/TraB/TrbI"/>
    <property type="match status" value="1"/>
</dbReference>
<gene>
    <name evidence="7" type="ORF">SBA_ch1_06050</name>
</gene>
<keyword evidence="5 6" id="KW-0472">Membrane</keyword>
<dbReference type="InterPro" id="IPR042217">
    <property type="entry name" value="T4SS_VirB10/TrbI"/>
</dbReference>
<evidence type="ECO:0000256" key="6">
    <source>
        <dbReference type="SAM" id="Phobius"/>
    </source>
</evidence>
<evidence type="ECO:0000313" key="8">
    <source>
        <dbReference type="Proteomes" id="UP001059971"/>
    </source>
</evidence>
<feature type="transmembrane region" description="Helical" evidence="6">
    <location>
        <begin position="25"/>
        <end position="47"/>
    </location>
</feature>